<reference evidence="2" key="1">
    <citation type="submission" date="2019-11" db="EMBL/GenBank/DDBJ databases">
        <title>Description of Pedobacter sp. LMG 31464T.</title>
        <authorList>
            <person name="Carlier A."/>
            <person name="Qi S."/>
            <person name="Vandamme P."/>
        </authorList>
    </citation>
    <scope>NUCLEOTIDE SEQUENCE</scope>
    <source>
        <strain evidence="2">LMG 31464</strain>
    </source>
</reference>
<dbReference type="PANTHER" id="PTHR31339:SF9">
    <property type="entry name" value="PLASMIN AND FIBRONECTIN-BINDING PROTEIN A"/>
    <property type="match status" value="1"/>
</dbReference>
<dbReference type="SUPFAM" id="SSF51126">
    <property type="entry name" value="Pectin lyase-like"/>
    <property type="match status" value="1"/>
</dbReference>
<evidence type="ECO:0000256" key="1">
    <source>
        <dbReference type="SAM" id="SignalP"/>
    </source>
</evidence>
<accession>A0A923E061</accession>
<evidence type="ECO:0000313" key="3">
    <source>
        <dbReference type="Proteomes" id="UP000601055"/>
    </source>
</evidence>
<dbReference type="InterPro" id="IPR011050">
    <property type="entry name" value="Pectin_lyase_fold/virulence"/>
</dbReference>
<keyword evidence="1" id="KW-0732">Signal</keyword>
<comment type="caution">
    <text evidence="2">The sequence shown here is derived from an EMBL/GenBank/DDBJ whole genome shotgun (WGS) entry which is preliminary data.</text>
</comment>
<dbReference type="Proteomes" id="UP000601055">
    <property type="component" value="Unassembled WGS sequence"/>
</dbReference>
<evidence type="ECO:0000313" key="2">
    <source>
        <dbReference type="EMBL" id="MBB2145149.1"/>
    </source>
</evidence>
<dbReference type="RefSeq" id="WP_182921809.1">
    <property type="nucleotide sequence ID" value="NZ_WNXD01000001.1"/>
</dbReference>
<feature type="chain" id="PRO_5037473251" evidence="1">
    <location>
        <begin position="22"/>
        <end position="979"/>
    </location>
</feature>
<sequence>MNKLIVLLLFAILLITYSAVAKPVSSNTTVTYNDKSSHIAQINANQLVLVSGTTYRFTVDTPEDKGLVNTQATVEELLNEIVATDGSKQRYQVTANNGTLKTTGIIAEGDVLQVTAQDGKTTKKYTITFKSMALSGKLTLAQNQITQNTTQSITLSYTAGQRSPNARVQLFFPIGIAPTLNNTSVNVIGRGFVKLSELNTQSIGRVGSLYSYSKVGAVTLTKSPNGGTILTLNHLDFRPANGADIVLKINDVNLKMLGNVTFKAVYTTSQPSVLNSAGTGNETTTLSVTKTISNFVRVVNRSMAYKETPSTYTSASFKWSFVGDAKNIQLQSSINDGKTWSSAVAVLDAKSGTAKVSNLKSNLLYSFRLLVKEGEKKGYSNEAQFYTGKMDVKKFGVNADDQLDDTQKINEALAYLNKIGGGTLHFTKGTYLVKTVHLQSNVYLFIDKDATIKAIKGADAPESTWFSDKKYRSGLSPTAIGPYADPENYMTKQDVGHHYFNNTMFFGERLDNIKIIGNGRITGDGNLVNGDNVMNNTADNRADKMFTLKLCTNLEIGGLPKTEDLWYDPTKDEPYYIAKDGSKNYNTEDMLNIDRAGHFALLATGTDSINVHNTYFGKNSTANVRDIYDFMECNEVTVTNIYCKVSSDDIVKPGSDCSLGFTRPAHNYKVRNIIGDTNCNLFQIGSETADDITDICVDNIYVLGANKAGFSISTNDGAHIKNIHLNCGHTGALHSRSKMFRTTTPFFISISNRGRILGADVGKYNFTDNGEKHSELLVKNVNIGVVENIIINGVDIAEVYGGSSYGDATNRWKPYDGKQRKSSPIIAGYKLPDNETVEGGLDFKLPNGQHTGYIKNVSFTDVNILVKGGNPVTDTLQTSPELGVGQYNVANLKTQPSYGLWARHVMGLTVKQSTFNYEKRDSRYVIYLEDVIGAQLSDLKMVKPTDNPTLIGVKNVSGIKTNNIIYNDDEKGKNPKQYK</sequence>
<dbReference type="PANTHER" id="PTHR31339">
    <property type="entry name" value="PECTIN LYASE-RELATED"/>
    <property type="match status" value="1"/>
</dbReference>
<keyword evidence="3" id="KW-1185">Reference proteome</keyword>
<protein>
    <submittedName>
        <fullName evidence="2">Endopygalactorunase</fullName>
    </submittedName>
</protein>
<gene>
    <name evidence="2" type="ORF">GM921_06625</name>
</gene>
<proteinExistence type="predicted"/>
<name>A0A923E061_9SPHI</name>
<feature type="signal peptide" evidence="1">
    <location>
        <begin position="1"/>
        <end position="21"/>
    </location>
</feature>
<dbReference type="AlphaFoldDB" id="A0A923E061"/>
<dbReference type="EMBL" id="WNXD01000001">
    <property type="protein sequence ID" value="MBB2145149.1"/>
    <property type="molecule type" value="Genomic_DNA"/>
</dbReference>
<dbReference type="InterPro" id="IPR051801">
    <property type="entry name" value="GH28_Enzymes"/>
</dbReference>
<dbReference type="Gene3D" id="2.160.20.10">
    <property type="entry name" value="Single-stranded right-handed beta-helix, Pectin lyase-like"/>
    <property type="match status" value="1"/>
</dbReference>
<dbReference type="InterPro" id="IPR012334">
    <property type="entry name" value="Pectin_lyas_fold"/>
</dbReference>
<organism evidence="2 3">
    <name type="scientific">Pedobacter planticolens</name>
    <dbReference type="NCBI Taxonomy" id="2679964"/>
    <lineage>
        <taxon>Bacteria</taxon>
        <taxon>Pseudomonadati</taxon>
        <taxon>Bacteroidota</taxon>
        <taxon>Sphingobacteriia</taxon>
        <taxon>Sphingobacteriales</taxon>
        <taxon>Sphingobacteriaceae</taxon>
        <taxon>Pedobacter</taxon>
    </lineage>
</organism>
<dbReference type="InterPro" id="IPR034650">
    <property type="entry name" value="YuaB-like"/>
</dbReference>
<dbReference type="CDD" id="cd14670">
    <property type="entry name" value="BslA_like"/>
    <property type="match status" value="1"/>
</dbReference>